<dbReference type="OrthoDB" id="9812037at2"/>
<dbReference type="RefSeq" id="WP_106770612.1">
    <property type="nucleotide sequence ID" value="NZ_PXYK01000002.1"/>
</dbReference>
<dbReference type="EMBL" id="PXYK01000002">
    <property type="protein sequence ID" value="PSJ65272.1"/>
    <property type="molecule type" value="Genomic_DNA"/>
</dbReference>
<comment type="caution">
    <text evidence="2">The sequence shown here is derived from an EMBL/GenBank/DDBJ whole genome shotgun (WGS) entry which is preliminary data.</text>
</comment>
<protein>
    <recommendedName>
        <fullName evidence="1">NIPSNAP domain-containing protein</fullName>
    </recommendedName>
</protein>
<dbReference type="Pfam" id="PF07978">
    <property type="entry name" value="NIPSNAP"/>
    <property type="match status" value="1"/>
</dbReference>
<evidence type="ECO:0000259" key="1">
    <source>
        <dbReference type="Pfam" id="PF07978"/>
    </source>
</evidence>
<gene>
    <name evidence="2" type="ORF">C7I84_02695</name>
</gene>
<keyword evidence="3" id="KW-1185">Reference proteome</keyword>
<dbReference type="AlphaFoldDB" id="A0A2P7SS13"/>
<accession>A0A2P7SS13</accession>
<proteinExistence type="predicted"/>
<sequence>MFEFRFYSVAPGRMASELALVHDMGFAGAPEEPGGPPAHAGSLWDRYGVHRPLGSWAVLSGRQAPGFLYIIRWNSMKERDERFPRFWTDPFWRARRAELTDGQPLVDSIETWLLEPSAAWCKAGTDPVPGPVGGVHELRIENVLNGSQAEAADRLGGVDLPALRELGARLLGVFEVTIGPERPRFVTLLAWPDLDTQQRAWFAMDRHPVVRAQRERERRRHGRDLLGPADAYLLEPISWNLPHADLGVAP</sequence>
<feature type="domain" description="NIPSNAP" evidence="1">
    <location>
        <begin position="50"/>
        <end position="112"/>
    </location>
</feature>
<evidence type="ECO:0000313" key="3">
    <source>
        <dbReference type="Proteomes" id="UP000241229"/>
    </source>
</evidence>
<organism evidence="2 3">
    <name type="scientific">Kumtagia ephedrae</name>
    <dbReference type="NCBI Taxonomy" id="2116701"/>
    <lineage>
        <taxon>Bacteria</taxon>
        <taxon>Pseudomonadati</taxon>
        <taxon>Pseudomonadota</taxon>
        <taxon>Alphaproteobacteria</taxon>
        <taxon>Hyphomicrobiales</taxon>
        <taxon>Phyllobacteriaceae</taxon>
        <taxon>Kumtagia</taxon>
    </lineage>
</organism>
<reference evidence="2 3" key="1">
    <citation type="submission" date="2018-03" db="EMBL/GenBank/DDBJ databases">
        <title>The draft genome of Mesorhizobium sp. 6GN-30.</title>
        <authorList>
            <person name="Liu L."/>
            <person name="Li L."/>
            <person name="Wang T."/>
            <person name="Zhang X."/>
            <person name="Liang L."/>
        </authorList>
    </citation>
    <scope>NUCLEOTIDE SEQUENCE [LARGE SCALE GENOMIC DNA]</scope>
    <source>
        <strain evidence="2 3">6GN30</strain>
    </source>
</reference>
<evidence type="ECO:0000313" key="2">
    <source>
        <dbReference type="EMBL" id="PSJ65272.1"/>
    </source>
</evidence>
<dbReference type="Proteomes" id="UP000241229">
    <property type="component" value="Unassembled WGS sequence"/>
</dbReference>
<dbReference type="InterPro" id="IPR011008">
    <property type="entry name" value="Dimeric_a/b-barrel"/>
</dbReference>
<dbReference type="InterPro" id="IPR012577">
    <property type="entry name" value="NIPSNAP"/>
</dbReference>
<name>A0A2P7SS13_9HYPH</name>
<dbReference type="SUPFAM" id="SSF54909">
    <property type="entry name" value="Dimeric alpha+beta barrel"/>
    <property type="match status" value="2"/>
</dbReference>
<dbReference type="Gene3D" id="3.30.70.100">
    <property type="match status" value="2"/>
</dbReference>